<organism evidence="1 2">
    <name type="scientific">Vitis rotundifolia</name>
    <name type="common">Muscadine grape</name>
    <dbReference type="NCBI Taxonomy" id="103349"/>
    <lineage>
        <taxon>Eukaryota</taxon>
        <taxon>Viridiplantae</taxon>
        <taxon>Streptophyta</taxon>
        <taxon>Embryophyta</taxon>
        <taxon>Tracheophyta</taxon>
        <taxon>Spermatophyta</taxon>
        <taxon>Magnoliopsida</taxon>
        <taxon>eudicotyledons</taxon>
        <taxon>Gunneridae</taxon>
        <taxon>Pentapetalae</taxon>
        <taxon>rosids</taxon>
        <taxon>Vitales</taxon>
        <taxon>Vitaceae</taxon>
        <taxon>Viteae</taxon>
        <taxon>Vitis</taxon>
    </lineage>
</organism>
<comment type="caution">
    <text evidence="1">The sequence shown here is derived from an EMBL/GenBank/DDBJ whole genome shotgun (WGS) entry which is preliminary data.</text>
</comment>
<keyword evidence="2" id="KW-1185">Reference proteome</keyword>
<reference evidence="1 2" key="1">
    <citation type="journal article" date="2023" name="BMC Biotechnol.">
        <title>Vitis rotundifolia cv Carlos genome sequencing.</title>
        <authorList>
            <person name="Huff M."/>
            <person name="Hulse-Kemp A."/>
            <person name="Scheffler B."/>
            <person name="Youngblood R."/>
            <person name="Simpson S."/>
            <person name="Babiker E."/>
            <person name="Staton M."/>
        </authorList>
    </citation>
    <scope>NUCLEOTIDE SEQUENCE [LARGE SCALE GENOMIC DNA]</scope>
    <source>
        <tissue evidence="1">Leaf</tissue>
    </source>
</reference>
<accession>A0AA39DKL6</accession>
<name>A0AA39DKL6_VITRO</name>
<protein>
    <submittedName>
        <fullName evidence="1">Uncharacterized protein</fullName>
    </submittedName>
</protein>
<dbReference type="Proteomes" id="UP001168098">
    <property type="component" value="Unassembled WGS sequence"/>
</dbReference>
<dbReference type="AlphaFoldDB" id="A0AA39DKL6"/>
<sequence>MTSKSATVFCAEFMMDDPLTVGPEPSSKLYSQCFGPKHHLFKGAGDADRRRADGEICILGTICFLGIGEFMENRIFNKEISRLHGISFEGQNHAFHILATTLSILKRPSTRIKKGNKNFPLRRAAHINKTRGTGRRKVFFLERRHAQDIFFLGERRGISRERGVVIFFLK</sequence>
<proteinExistence type="predicted"/>
<dbReference type="EMBL" id="JARBHA010000012">
    <property type="protein sequence ID" value="KAJ9687010.1"/>
    <property type="molecule type" value="Genomic_DNA"/>
</dbReference>
<evidence type="ECO:0000313" key="1">
    <source>
        <dbReference type="EMBL" id="KAJ9687010.1"/>
    </source>
</evidence>
<gene>
    <name evidence="1" type="ORF">PVL29_015747</name>
</gene>
<evidence type="ECO:0000313" key="2">
    <source>
        <dbReference type="Proteomes" id="UP001168098"/>
    </source>
</evidence>